<reference evidence="10" key="2">
    <citation type="submission" date="2025-08" db="UniProtKB">
        <authorList>
            <consortium name="RefSeq"/>
        </authorList>
    </citation>
    <scope>IDENTIFICATION</scope>
    <source>
        <tissue evidence="10">Young leaves</tissue>
    </source>
</reference>
<evidence type="ECO:0000256" key="3">
    <source>
        <dbReference type="ARBA" id="ARBA00022737"/>
    </source>
</evidence>
<name>A0A8B8KE37_ABRPR</name>
<dbReference type="Gene3D" id="3.40.50.300">
    <property type="entry name" value="P-loop containing nucleotide triphosphate hydrolases"/>
    <property type="match status" value="1"/>
</dbReference>
<dbReference type="InterPro" id="IPR002182">
    <property type="entry name" value="NB-ARC"/>
</dbReference>
<dbReference type="AlphaFoldDB" id="A0A8B8KE37"/>
<dbReference type="PANTHER" id="PTHR33463">
    <property type="entry name" value="NB-ARC DOMAIN-CONTAINING PROTEIN-RELATED"/>
    <property type="match status" value="1"/>
</dbReference>
<feature type="domain" description="Disease resistance protein At4g27190-like leucine-rich repeats" evidence="8">
    <location>
        <begin position="698"/>
        <end position="828"/>
    </location>
</feature>
<keyword evidence="2" id="KW-0433">Leucine-rich repeat</keyword>
<evidence type="ECO:0000259" key="8">
    <source>
        <dbReference type="Pfam" id="PF23247"/>
    </source>
</evidence>
<keyword evidence="3" id="KW-0677">Repeat</keyword>
<dbReference type="FunFam" id="3.40.50.300:FF:001091">
    <property type="entry name" value="Probable disease resistance protein At1g61300"/>
    <property type="match status" value="1"/>
</dbReference>
<keyword evidence="9" id="KW-1185">Reference proteome</keyword>
<evidence type="ECO:0000313" key="9">
    <source>
        <dbReference type="Proteomes" id="UP000694853"/>
    </source>
</evidence>
<evidence type="ECO:0000313" key="10">
    <source>
        <dbReference type="RefSeq" id="XP_027342057.1"/>
    </source>
</evidence>
<gene>
    <name evidence="10" type="primary">LOC113854917</name>
</gene>
<dbReference type="Gene3D" id="1.10.10.10">
    <property type="entry name" value="Winged helix-like DNA-binding domain superfamily/Winged helix DNA-binding domain"/>
    <property type="match status" value="1"/>
</dbReference>
<evidence type="ECO:0000256" key="5">
    <source>
        <dbReference type="ARBA" id="ARBA00022821"/>
    </source>
</evidence>
<dbReference type="RefSeq" id="XP_027342057.1">
    <property type="nucleotide sequence ID" value="XM_027486256.1"/>
</dbReference>
<keyword evidence="6" id="KW-0067">ATP-binding</keyword>
<proteinExistence type="inferred from homology"/>
<evidence type="ECO:0000259" key="7">
    <source>
        <dbReference type="Pfam" id="PF00931"/>
    </source>
</evidence>
<dbReference type="GO" id="GO:0006952">
    <property type="term" value="P:defense response"/>
    <property type="evidence" value="ECO:0007669"/>
    <property type="project" value="UniProtKB-KW"/>
</dbReference>
<dbReference type="GeneID" id="113854917"/>
<evidence type="ECO:0000256" key="6">
    <source>
        <dbReference type="ARBA" id="ARBA00022840"/>
    </source>
</evidence>
<dbReference type="PRINTS" id="PR00364">
    <property type="entry name" value="DISEASERSIST"/>
</dbReference>
<accession>A0A8B8KE37</accession>
<dbReference type="Gene3D" id="1.10.8.430">
    <property type="entry name" value="Helical domain of apoptotic protease-activating factors"/>
    <property type="match status" value="1"/>
</dbReference>
<reference evidence="9" key="1">
    <citation type="journal article" date="2019" name="Toxins">
        <title>Detection of Abrin-Like and Prepropulchellin-Like Toxin Genes and Transcripts Using Whole Genome Sequencing and Full-Length Transcript Sequencing of Abrus precatorius.</title>
        <authorList>
            <person name="Hovde B.T."/>
            <person name="Daligault H.E."/>
            <person name="Hanschen E.R."/>
            <person name="Kunde Y.A."/>
            <person name="Johnson M.B."/>
            <person name="Starkenburg S.R."/>
            <person name="Johnson S.L."/>
        </authorList>
    </citation>
    <scope>NUCLEOTIDE SEQUENCE [LARGE SCALE GENOMIC DNA]</scope>
</reference>
<dbReference type="InterPro" id="IPR042197">
    <property type="entry name" value="Apaf_helical"/>
</dbReference>
<dbReference type="KEGG" id="aprc:113854917"/>
<organism evidence="9 10">
    <name type="scientific">Abrus precatorius</name>
    <name type="common">Indian licorice</name>
    <name type="synonym">Glycine abrus</name>
    <dbReference type="NCBI Taxonomy" id="3816"/>
    <lineage>
        <taxon>Eukaryota</taxon>
        <taxon>Viridiplantae</taxon>
        <taxon>Streptophyta</taxon>
        <taxon>Embryophyta</taxon>
        <taxon>Tracheophyta</taxon>
        <taxon>Spermatophyta</taxon>
        <taxon>Magnoliopsida</taxon>
        <taxon>eudicotyledons</taxon>
        <taxon>Gunneridae</taxon>
        <taxon>Pentapetalae</taxon>
        <taxon>rosids</taxon>
        <taxon>fabids</taxon>
        <taxon>Fabales</taxon>
        <taxon>Fabaceae</taxon>
        <taxon>Papilionoideae</taxon>
        <taxon>50 kb inversion clade</taxon>
        <taxon>NPAAA clade</taxon>
        <taxon>indigoferoid/millettioid clade</taxon>
        <taxon>Abreae</taxon>
        <taxon>Abrus</taxon>
    </lineage>
</organism>
<feature type="domain" description="Disease resistance protein At4g27190-like leucine-rich repeats" evidence="8">
    <location>
        <begin position="851"/>
        <end position="960"/>
    </location>
</feature>
<dbReference type="InterPro" id="IPR032675">
    <property type="entry name" value="LRR_dom_sf"/>
</dbReference>
<dbReference type="InterPro" id="IPR027417">
    <property type="entry name" value="P-loop_NTPase"/>
</dbReference>
<dbReference type="InterPro" id="IPR050905">
    <property type="entry name" value="Plant_NBS-LRR"/>
</dbReference>
<dbReference type="InterPro" id="IPR036388">
    <property type="entry name" value="WH-like_DNA-bd_sf"/>
</dbReference>
<evidence type="ECO:0000256" key="4">
    <source>
        <dbReference type="ARBA" id="ARBA00022741"/>
    </source>
</evidence>
<dbReference type="SUPFAM" id="SSF52540">
    <property type="entry name" value="P-loop containing nucleoside triphosphate hydrolases"/>
    <property type="match status" value="1"/>
</dbReference>
<feature type="domain" description="NB-ARC" evidence="7">
    <location>
        <begin position="128"/>
        <end position="286"/>
    </location>
</feature>
<dbReference type="Proteomes" id="UP000694853">
    <property type="component" value="Unplaced"/>
</dbReference>
<sequence length="1012" mass="115678">MDFGTSVGTEIVKDLIYAVTRQDRYSVCFSSFVEDVGKEKQMLTLTRKSVLDKADKAKKRTEKIADDVEQWLNNADILLEEVEILEKKAETKKSCFLGHCPNWIWRYRLGKEAAKKKLTIRKLNTNIQNQILNALKDDEVRMIGVYGMGGIGKTALVKEVGKEAEQIFDKVVFLPVSSALDVRKIQGNIASALDFELKEEDISVRAKRLYLRLTSGQNILIILDDVWQMLDFEAIGIPFGENYRGCNILLTTRSLHVCTMMHCQRIIPLTLITEEEAWAMFQKHAHIMDKASEALKGLAQEITNQCKGLPVAIKAVASTLKGKKMVEWVEALETLRESKPLDIEPGLENPYKCLQLSYDNLKNEEAKSLFLLCSLFPEDSEIPLEILIRFGFGLGLFEDVNSFERARTKVTATINKLLNSGLLLQAEERPAVIMNDLVCDVALWIAKKEIHVIMDPKMDTKTLKEDTDIKGTIKFLYCYNINEFPDQLDCPNLEILYMYKDSEGSFKVLVLHYHRILKGIPSLLLAQSIPCLTNLRTLCLRGCRLDDLSFLGKLEKLETLEFYNCMINELSNDIAELKKLRLLDVSLCSIEGNPYDVLGRCSQLEELYFIKNDLPERVLNDQNLVKFFHKSSSLYRFQRYHLDIGSSDYKFKGDMRSKLLSVDHFDVSTSSAAIKDLVQRAEILFLRNIKGSCKNFIPNIAQIEGRSTNELIELHLDRSDEMECLIDTSNLFCVGIVFSNLVKLRVTWMKHLKALFHGPPPPGLFEKLEELRIAQCSQLRSISSLEKLNMQCLKVLKFENCPMLTSLFSPAVIQSLGQLEVLNIRRCDGLKHIMTDEDAEIVLDDNGQQSYRLMFTKLKHLVVKWCEKLESLIPVTFSKGLKQLECLEIDKAPELKYVFHQDQLSCQNQNELHVIEFPVLKLLKLLHLPNIINICPESYHPMLPCLQNLYLQQCPQLNVMSVSHSIFGSMRQEGDTKWWLEIPIFKTYGPKAVATCSFPRDFTAPVVGDFKM</sequence>
<keyword evidence="4" id="KW-0547">Nucleotide-binding</keyword>
<keyword evidence="5" id="KW-0611">Plant defense</keyword>
<dbReference type="InterPro" id="IPR057135">
    <property type="entry name" value="At4g27190-like_LRR"/>
</dbReference>
<evidence type="ECO:0000256" key="2">
    <source>
        <dbReference type="ARBA" id="ARBA00022614"/>
    </source>
</evidence>
<dbReference type="Pfam" id="PF00931">
    <property type="entry name" value="NB-ARC"/>
    <property type="match status" value="1"/>
</dbReference>
<dbReference type="GO" id="GO:0043531">
    <property type="term" value="F:ADP binding"/>
    <property type="evidence" value="ECO:0007669"/>
    <property type="project" value="InterPro"/>
</dbReference>
<protein>
    <submittedName>
        <fullName evidence="10">Disease resistance protein At4g27190-like</fullName>
    </submittedName>
</protein>
<dbReference type="PANTHER" id="PTHR33463:SF105">
    <property type="entry name" value="AND NB-ARC DOMAIN DISEASE RESISTANCE PROTEIN, PUTATIVE-RELATED"/>
    <property type="match status" value="1"/>
</dbReference>
<dbReference type="Gene3D" id="3.80.10.10">
    <property type="entry name" value="Ribonuclease Inhibitor"/>
    <property type="match status" value="2"/>
</dbReference>
<dbReference type="GO" id="GO:0005524">
    <property type="term" value="F:ATP binding"/>
    <property type="evidence" value="ECO:0007669"/>
    <property type="project" value="UniProtKB-KW"/>
</dbReference>
<evidence type="ECO:0000256" key="1">
    <source>
        <dbReference type="ARBA" id="ARBA00008894"/>
    </source>
</evidence>
<comment type="similarity">
    <text evidence="1">Belongs to the disease resistance NB-LRR family.</text>
</comment>
<dbReference type="Pfam" id="PF23247">
    <property type="entry name" value="LRR_RPS2"/>
    <property type="match status" value="2"/>
</dbReference>
<dbReference type="SUPFAM" id="SSF52058">
    <property type="entry name" value="L domain-like"/>
    <property type="match status" value="1"/>
</dbReference>
<dbReference type="OrthoDB" id="1432722at2759"/>